<evidence type="ECO:0000313" key="2">
    <source>
        <dbReference type="Proteomes" id="UP000516028"/>
    </source>
</evidence>
<dbReference type="Proteomes" id="UP000516028">
    <property type="component" value="Chromosome"/>
</dbReference>
<name>A0A7H0GHJ7_9BURK</name>
<dbReference type="NCBIfam" id="NF041023">
    <property type="entry name" value="PP0621_fam"/>
    <property type="match status" value="1"/>
</dbReference>
<reference evidence="1 2" key="1">
    <citation type="submission" date="2020-08" db="EMBL/GenBank/DDBJ databases">
        <title>Genome sequence of Diaphorobacter aerolatus KACC 16536T.</title>
        <authorList>
            <person name="Hyun D.-W."/>
            <person name="Bae J.-W."/>
        </authorList>
    </citation>
    <scope>NUCLEOTIDE SEQUENCE [LARGE SCALE GENOMIC DNA]</scope>
    <source>
        <strain evidence="1 2">KACC 16536</strain>
    </source>
</reference>
<evidence type="ECO:0000313" key="1">
    <source>
        <dbReference type="EMBL" id="QNP47763.1"/>
    </source>
</evidence>
<dbReference type="KEGG" id="daer:H9K75_16520"/>
<keyword evidence="2" id="KW-1185">Reference proteome</keyword>
<evidence type="ECO:0008006" key="3">
    <source>
        <dbReference type="Google" id="ProtNLM"/>
    </source>
</evidence>
<gene>
    <name evidence="1" type="ORF">H9K75_16520</name>
</gene>
<sequence length="79" mass="9118">MKYLLVLIVLIIAYNVWRKQRIDDKRSGDQQRPAPPRTPRIPQEIVPCARCGLMLPRSEALQQGELHFCSVEHQRQGPA</sequence>
<accession>A0A7H0GHJ7</accession>
<proteinExistence type="predicted"/>
<organism evidence="1 2">
    <name type="scientific">Diaphorobacter aerolatus</name>
    <dbReference type="NCBI Taxonomy" id="1288495"/>
    <lineage>
        <taxon>Bacteria</taxon>
        <taxon>Pseudomonadati</taxon>
        <taxon>Pseudomonadota</taxon>
        <taxon>Betaproteobacteria</taxon>
        <taxon>Burkholderiales</taxon>
        <taxon>Comamonadaceae</taxon>
        <taxon>Diaphorobacter</taxon>
    </lineage>
</organism>
<dbReference type="InterPro" id="IPR049708">
    <property type="entry name" value="PP0621-like"/>
</dbReference>
<dbReference type="AlphaFoldDB" id="A0A7H0GHJ7"/>
<protein>
    <recommendedName>
        <fullName evidence="3">Preprotein translocase subunit YajC</fullName>
    </recommendedName>
</protein>
<dbReference type="RefSeq" id="WP_187723443.1">
    <property type="nucleotide sequence ID" value="NZ_CP060783.1"/>
</dbReference>
<dbReference type="EMBL" id="CP060783">
    <property type="protein sequence ID" value="QNP47763.1"/>
    <property type="molecule type" value="Genomic_DNA"/>
</dbReference>